<evidence type="ECO:0000313" key="2">
    <source>
        <dbReference type="WBParaSite" id="PS1159_v2.g18598.t1"/>
    </source>
</evidence>
<dbReference type="WBParaSite" id="PS1159_v2.g18598.t1">
    <property type="protein sequence ID" value="PS1159_v2.g18598.t1"/>
    <property type="gene ID" value="PS1159_v2.g18598"/>
</dbReference>
<proteinExistence type="predicted"/>
<evidence type="ECO:0000313" key="1">
    <source>
        <dbReference type="Proteomes" id="UP000887580"/>
    </source>
</evidence>
<organism evidence="1 2">
    <name type="scientific">Panagrolaimus sp. PS1159</name>
    <dbReference type="NCBI Taxonomy" id="55785"/>
    <lineage>
        <taxon>Eukaryota</taxon>
        <taxon>Metazoa</taxon>
        <taxon>Ecdysozoa</taxon>
        <taxon>Nematoda</taxon>
        <taxon>Chromadorea</taxon>
        <taxon>Rhabditida</taxon>
        <taxon>Tylenchina</taxon>
        <taxon>Panagrolaimomorpha</taxon>
        <taxon>Panagrolaimoidea</taxon>
        <taxon>Panagrolaimidae</taxon>
        <taxon>Panagrolaimus</taxon>
    </lineage>
</organism>
<accession>A0AC35FKV7</accession>
<sequence length="318" mass="35834">MGFTLLFDGLNHIRGEIKAIMVNGAYKVIMFLYQKCGVTELQHYYTTGMIEGIELPLESTGRLCFKDGDPFRPHGTNTADNFMELKVSPGAPGAFGCQVFMILPEYMQVEDESLPEYTKLALNKYMQVEDERLPEYTKLTLNSTFDGHNEKFWWKSENDSMLPDQIYFDSSKNIVINILNSTKDVPYFFRIGSGQPIPTFKFNFGVKCKHSKFELYLNLKSECHVLLHLSENGFSVSTNITSNIDFKGLPLSMVFVAPVGNVQECEKAEIVLLNSNIIHGTEVLIDRSKIVESINATTESESNSTIASFVTTLTSFAE</sequence>
<reference evidence="2" key="1">
    <citation type="submission" date="2022-11" db="UniProtKB">
        <authorList>
            <consortium name="WormBaseParasite"/>
        </authorList>
    </citation>
    <scope>IDENTIFICATION</scope>
</reference>
<protein>
    <submittedName>
        <fullName evidence="2">Uncharacterized protein</fullName>
    </submittedName>
</protein>
<dbReference type="Proteomes" id="UP000887580">
    <property type="component" value="Unplaced"/>
</dbReference>
<name>A0AC35FKV7_9BILA</name>